<keyword evidence="1" id="KW-1133">Transmembrane helix</keyword>
<evidence type="ECO:0000313" key="3">
    <source>
        <dbReference type="Proteomes" id="UP001519307"/>
    </source>
</evidence>
<evidence type="ECO:0000256" key="1">
    <source>
        <dbReference type="SAM" id="Phobius"/>
    </source>
</evidence>
<keyword evidence="1" id="KW-0472">Membrane</keyword>
<dbReference type="Proteomes" id="UP001519307">
    <property type="component" value="Unassembled WGS sequence"/>
</dbReference>
<accession>A0ABS4KSN5</accession>
<gene>
    <name evidence="2" type="ORF">J2Z42_001071</name>
</gene>
<evidence type="ECO:0000313" key="2">
    <source>
        <dbReference type="EMBL" id="MBP2032406.1"/>
    </source>
</evidence>
<protein>
    <submittedName>
        <fullName evidence="2">Multisubunit Na+/H+ antiporter MnhG subunit</fullName>
    </submittedName>
</protein>
<comment type="caution">
    <text evidence="2">The sequence shown here is derived from an EMBL/GenBank/DDBJ whole genome shotgun (WGS) entry which is preliminary data.</text>
</comment>
<dbReference type="RefSeq" id="WP_209701541.1">
    <property type="nucleotide sequence ID" value="NZ_JAGGLM010000004.1"/>
</dbReference>
<reference evidence="2 3" key="1">
    <citation type="submission" date="2021-03" db="EMBL/GenBank/DDBJ databases">
        <title>Genomic Encyclopedia of Type Strains, Phase IV (KMG-IV): sequencing the most valuable type-strain genomes for metagenomic binning, comparative biology and taxonomic classification.</title>
        <authorList>
            <person name="Goeker M."/>
        </authorList>
    </citation>
    <scope>NUCLEOTIDE SEQUENCE [LARGE SCALE GENOMIC DNA]</scope>
    <source>
        <strain evidence="2 3">DSM 28783</strain>
    </source>
</reference>
<keyword evidence="1" id="KW-0812">Transmembrane</keyword>
<feature type="transmembrane region" description="Helical" evidence="1">
    <location>
        <begin position="35"/>
        <end position="55"/>
    </location>
</feature>
<sequence length="75" mass="8058">MKITGILFTLLGVLGVVCSGYMYGGIKLITMTGSLGSLLCGIGFILSYVNFIGLYNNMTTYKDSYINKDSISKAV</sequence>
<keyword evidence="3" id="KW-1185">Reference proteome</keyword>
<dbReference type="EMBL" id="JAGGLM010000004">
    <property type="protein sequence ID" value="MBP2032406.1"/>
    <property type="molecule type" value="Genomic_DNA"/>
</dbReference>
<organism evidence="2 3">
    <name type="scientific">Clostridium algifaecis</name>
    <dbReference type="NCBI Taxonomy" id="1472040"/>
    <lineage>
        <taxon>Bacteria</taxon>
        <taxon>Bacillati</taxon>
        <taxon>Bacillota</taxon>
        <taxon>Clostridia</taxon>
        <taxon>Eubacteriales</taxon>
        <taxon>Clostridiaceae</taxon>
        <taxon>Clostridium</taxon>
    </lineage>
</organism>
<name>A0ABS4KSN5_9CLOT</name>
<proteinExistence type="predicted"/>